<reference evidence="1 2" key="1">
    <citation type="journal article" date="2016" name="Nat. Commun.">
        <title>Ectomycorrhizal ecology is imprinted in the genome of the dominant symbiotic fungus Cenococcum geophilum.</title>
        <authorList>
            <consortium name="DOE Joint Genome Institute"/>
            <person name="Peter M."/>
            <person name="Kohler A."/>
            <person name="Ohm R.A."/>
            <person name="Kuo A."/>
            <person name="Krutzmann J."/>
            <person name="Morin E."/>
            <person name="Arend M."/>
            <person name="Barry K.W."/>
            <person name="Binder M."/>
            <person name="Choi C."/>
            <person name="Clum A."/>
            <person name="Copeland A."/>
            <person name="Grisel N."/>
            <person name="Haridas S."/>
            <person name="Kipfer T."/>
            <person name="LaButti K."/>
            <person name="Lindquist E."/>
            <person name="Lipzen A."/>
            <person name="Maire R."/>
            <person name="Meier B."/>
            <person name="Mihaltcheva S."/>
            <person name="Molinier V."/>
            <person name="Murat C."/>
            <person name="Poggeler S."/>
            <person name="Quandt C.A."/>
            <person name="Sperisen C."/>
            <person name="Tritt A."/>
            <person name="Tisserant E."/>
            <person name="Crous P.W."/>
            <person name="Henrissat B."/>
            <person name="Nehls U."/>
            <person name="Egli S."/>
            <person name="Spatafora J.W."/>
            <person name="Grigoriev I.V."/>
            <person name="Martin F.M."/>
        </authorList>
    </citation>
    <scope>NUCLEOTIDE SEQUENCE [LARGE SCALE GENOMIC DNA]</scope>
    <source>
        <strain evidence="1 2">CBS 459.81</strain>
    </source>
</reference>
<name>A0A8E2JIR0_9PEZI</name>
<protein>
    <submittedName>
        <fullName evidence="1">Uncharacterized protein</fullName>
    </submittedName>
</protein>
<organism evidence="1 2">
    <name type="scientific">Lepidopterella palustris CBS 459.81</name>
    <dbReference type="NCBI Taxonomy" id="1314670"/>
    <lineage>
        <taxon>Eukaryota</taxon>
        <taxon>Fungi</taxon>
        <taxon>Dikarya</taxon>
        <taxon>Ascomycota</taxon>
        <taxon>Pezizomycotina</taxon>
        <taxon>Dothideomycetes</taxon>
        <taxon>Pleosporomycetidae</taxon>
        <taxon>Mytilinidiales</taxon>
        <taxon>Argynnaceae</taxon>
        <taxon>Lepidopterella</taxon>
    </lineage>
</organism>
<dbReference type="Proteomes" id="UP000250266">
    <property type="component" value="Unassembled WGS sequence"/>
</dbReference>
<accession>A0A8E2JIR0</accession>
<proteinExistence type="predicted"/>
<dbReference type="AlphaFoldDB" id="A0A8E2JIR0"/>
<evidence type="ECO:0000313" key="2">
    <source>
        <dbReference type="Proteomes" id="UP000250266"/>
    </source>
</evidence>
<dbReference type="EMBL" id="KV744858">
    <property type="protein sequence ID" value="OCK83569.1"/>
    <property type="molecule type" value="Genomic_DNA"/>
</dbReference>
<evidence type="ECO:0000313" key="1">
    <source>
        <dbReference type="EMBL" id="OCK83569.1"/>
    </source>
</evidence>
<sequence>MTFQQPEPAAERGVDLDANKAAHPTPLIATNVADINHESQNTDHHRHPTDVVGESTYTPLTTANLAAHNEAHKAVIASHIAVTENDVEADDEKVRATALSLGFEVPECCLPGHQHGKTPMEKWMCSSCDVFFRVRKCRRRGLSDQEC</sequence>
<keyword evidence="2" id="KW-1185">Reference proteome</keyword>
<gene>
    <name evidence="1" type="ORF">K432DRAFT_401946</name>
</gene>